<dbReference type="SUPFAM" id="SSF53474">
    <property type="entry name" value="alpha/beta-Hydrolases"/>
    <property type="match status" value="1"/>
</dbReference>
<dbReference type="RefSeq" id="WP_100708276.1">
    <property type="nucleotide sequence ID" value="NZ_NPDL01000017.1"/>
</dbReference>
<dbReference type="InterPro" id="IPR029058">
    <property type="entry name" value="AB_hydrolase_fold"/>
</dbReference>
<organism evidence="3 4">
    <name type="scientific">Leptospira hartskeerlii</name>
    <dbReference type="NCBI Taxonomy" id="2023177"/>
    <lineage>
        <taxon>Bacteria</taxon>
        <taxon>Pseudomonadati</taxon>
        <taxon>Spirochaetota</taxon>
        <taxon>Spirochaetia</taxon>
        <taxon>Leptospirales</taxon>
        <taxon>Leptospiraceae</taxon>
        <taxon>Leptospira</taxon>
    </lineage>
</organism>
<dbReference type="Pfam" id="PF12146">
    <property type="entry name" value="Hydrolase_4"/>
    <property type="match status" value="1"/>
</dbReference>
<keyword evidence="1" id="KW-0812">Transmembrane</keyword>
<evidence type="ECO:0000256" key="1">
    <source>
        <dbReference type="SAM" id="Phobius"/>
    </source>
</evidence>
<evidence type="ECO:0000259" key="2">
    <source>
        <dbReference type="Pfam" id="PF12146"/>
    </source>
</evidence>
<dbReference type="EMBL" id="NPDN01000015">
    <property type="protein sequence ID" value="PJZ23912.1"/>
    <property type="molecule type" value="Genomic_DNA"/>
</dbReference>
<gene>
    <name evidence="3" type="ORF">CH357_18630</name>
</gene>
<dbReference type="PANTHER" id="PTHR12277:SF79">
    <property type="entry name" value="XAA-PRO DIPEPTIDYL-PEPTIDASE-RELATED"/>
    <property type="match status" value="1"/>
</dbReference>
<dbReference type="Gene3D" id="3.40.50.1820">
    <property type="entry name" value="alpha/beta hydrolase"/>
    <property type="match status" value="1"/>
</dbReference>
<comment type="caution">
    <text evidence="3">The sequence shown here is derived from an EMBL/GenBank/DDBJ whole genome shotgun (WGS) entry which is preliminary data.</text>
</comment>
<name>A0A2M9X8N4_9LEPT</name>
<accession>A0A2M9X8N4</accession>
<evidence type="ECO:0000313" key="4">
    <source>
        <dbReference type="Proteomes" id="UP000232196"/>
    </source>
</evidence>
<proteinExistence type="predicted"/>
<dbReference type="OrthoDB" id="9805423at2"/>
<dbReference type="Proteomes" id="UP000232196">
    <property type="component" value="Unassembled WGS sequence"/>
</dbReference>
<keyword evidence="4" id="KW-1185">Reference proteome</keyword>
<feature type="domain" description="Serine aminopeptidase S33" evidence="2">
    <location>
        <begin position="67"/>
        <end position="175"/>
    </location>
</feature>
<feature type="transmembrane region" description="Helical" evidence="1">
    <location>
        <begin position="6"/>
        <end position="24"/>
    </location>
</feature>
<keyword evidence="1" id="KW-0472">Membrane</keyword>
<dbReference type="InterPro" id="IPR022742">
    <property type="entry name" value="Hydrolase_4"/>
</dbReference>
<evidence type="ECO:0000313" key="3">
    <source>
        <dbReference type="EMBL" id="PJZ23912.1"/>
    </source>
</evidence>
<sequence length="265" mass="30269">MKRKTVFFVATAIITLMFLYPFLFRNLVYFGKPEKLDPRQIPGELITINNSDRKINAHLLLGKDLSKGIIILLHGQGGTMYGEARFFKHFYEHGYSALLVEYAGFGLSKEYSPSELKLYDDSEKIIKYVQEKYNFSKKKTILWGRSLGSGIALELSLRDISSHLILVTPYTSLAEVAKYKYSRFIPEFLILDKFDNFSKAAEVQLPTLIIGAKLDTLTPAHMASQLNKKIVGSTYMELTNSDHFNVNENLSSLEWTKIISFLEKI</sequence>
<reference evidence="3 4" key="1">
    <citation type="submission" date="2017-07" db="EMBL/GenBank/DDBJ databases">
        <title>Leptospira spp. isolated from tropical soils.</title>
        <authorList>
            <person name="Thibeaux R."/>
            <person name="Iraola G."/>
            <person name="Ferres I."/>
            <person name="Bierque E."/>
            <person name="Girault D."/>
            <person name="Soupe-Gilbert M.-E."/>
            <person name="Picardeau M."/>
            <person name="Goarant C."/>
        </authorList>
    </citation>
    <scope>NUCLEOTIDE SEQUENCE [LARGE SCALE GENOMIC DNA]</scope>
    <source>
        <strain evidence="3 4">MCA1-C-A1</strain>
    </source>
</reference>
<dbReference type="AlphaFoldDB" id="A0A2M9X8N4"/>
<keyword evidence="1" id="KW-1133">Transmembrane helix</keyword>
<dbReference type="PANTHER" id="PTHR12277">
    <property type="entry name" value="ALPHA/BETA HYDROLASE DOMAIN-CONTAINING PROTEIN"/>
    <property type="match status" value="1"/>
</dbReference>
<protein>
    <recommendedName>
        <fullName evidence="2">Serine aminopeptidase S33 domain-containing protein</fullName>
    </recommendedName>
</protein>